<dbReference type="AlphaFoldDB" id="A0A3L5TR05"/>
<reference evidence="1 2" key="1">
    <citation type="journal article" date="2016" name="PLoS ONE">
        <title>A First Insight into the Genome of the Filter-Feeder Mussel Mytilus galloprovincialis.</title>
        <authorList>
            <person name="Murgarella M."/>
            <person name="Puiu D."/>
            <person name="Novoa B."/>
            <person name="Figueras A."/>
            <person name="Posada D."/>
            <person name="Canchaya C."/>
        </authorList>
    </citation>
    <scope>NUCLEOTIDE SEQUENCE [LARGE SCALE GENOMIC DNA]</scope>
    <source>
        <tissue evidence="1">Muscle</tissue>
    </source>
</reference>
<name>A0A3L5TR05_MYTGA</name>
<feature type="non-terminal residue" evidence="1">
    <location>
        <position position="90"/>
    </location>
</feature>
<dbReference type="Proteomes" id="UP000266721">
    <property type="component" value="Unassembled WGS sequence"/>
</dbReference>
<comment type="caution">
    <text evidence="1">The sequence shown here is derived from an EMBL/GenBank/DDBJ whole genome shotgun (WGS) entry which is preliminary data.</text>
</comment>
<feature type="non-terminal residue" evidence="1">
    <location>
        <position position="1"/>
    </location>
</feature>
<sequence>MKSTENKESVLVLALAEHLLGKLSPGEQYRCGCDTEICFGATGIGHADVWHGFVDIMMTSSDHKPESIASVYLALNNEGPSPNKKMKTSG</sequence>
<keyword evidence="2" id="KW-1185">Reference proteome</keyword>
<evidence type="ECO:0000313" key="2">
    <source>
        <dbReference type="Proteomes" id="UP000266721"/>
    </source>
</evidence>
<dbReference type="EMBL" id="KV590242">
    <property type="protein sequence ID" value="OPL21586.1"/>
    <property type="molecule type" value="Genomic_DNA"/>
</dbReference>
<protein>
    <submittedName>
        <fullName evidence="1">Uncharacterized protein</fullName>
    </submittedName>
</protein>
<accession>A0A3L5TR05</accession>
<gene>
    <name evidence="1" type="ORF">AM593_05122</name>
</gene>
<evidence type="ECO:0000313" key="1">
    <source>
        <dbReference type="EMBL" id="OPL21586.1"/>
    </source>
</evidence>
<proteinExistence type="predicted"/>
<organism evidence="1 2">
    <name type="scientific">Mytilus galloprovincialis</name>
    <name type="common">Mediterranean mussel</name>
    <dbReference type="NCBI Taxonomy" id="29158"/>
    <lineage>
        <taxon>Eukaryota</taxon>
        <taxon>Metazoa</taxon>
        <taxon>Spiralia</taxon>
        <taxon>Lophotrochozoa</taxon>
        <taxon>Mollusca</taxon>
        <taxon>Bivalvia</taxon>
        <taxon>Autobranchia</taxon>
        <taxon>Pteriomorphia</taxon>
        <taxon>Mytilida</taxon>
        <taxon>Mytiloidea</taxon>
        <taxon>Mytilidae</taxon>
        <taxon>Mytilinae</taxon>
        <taxon>Mytilus</taxon>
    </lineage>
</organism>